<dbReference type="EMBL" id="CAJVQB010008244">
    <property type="protein sequence ID" value="CAG8716168.1"/>
    <property type="molecule type" value="Genomic_DNA"/>
</dbReference>
<proteinExistence type="predicted"/>
<dbReference type="Proteomes" id="UP000789901">
    <property type="component" value="Unassembled WGS sequence"/>
</dbReference>
<gene>
    <name evidence="1" type="ORF">GMARGA_LOCUS13142</name>
</gene>
<accession>A0ABN7V3A8</accession>
<evidence type="ECO:0000313" key="2">
    <source>
        <dbReference type="Proteomes" id="UP000789901"/>
    </source>
</evidence>
<comment type="caution">
    <text evidence="1">The sequence shown here is derived from an EMBL/GenBank/DDBJ whole genome shotgun (WGS) entry which is preliminary data.</text>
</comment>
<organism evidence="1 2">
    <name type="scientific">Gigaspora margarita</name>
    <dbReference type="NCBI Taxonomy" id="4874"/>
    <lineage>
        <taxon>Eukaryota</taxon>
        <taxon>Fungi</taxon>
        <taxon>Fungi incertae sedis</taxon>
        <taxon>Mucoromycota</taxon>
        <taxon>Glomeromycotina</taxon>
        <taxon>Glomeromycetes</taxon>
        <taxon>Diversisporales</taxon>
        <taxon>Gigasporaceae</taxon>
        <taxon>Gigaspora</taxon>
    </lineage>
</organism>
<reference evidence="1 2" key="1">
    <citation type="submission" date="2021-06" db="EMBL/GenBank/DDBJ databases">
        <authorList>
            <person name="Kallberg Y."/>
            <person name="Tangrot J."/>
            <person name="Rosling A."/>
        </authorList>
    </citation>
    <scope>NUCLEOTIDE SEQUENCE [LARGE SCALE GENOMIC DNA]</scope>
    <source>
        <strain evidence="1 2">120-4 pot B 10/14</strain>
    </source>
</reference>
<protein>
    <submittedName>
        <fullName evidence="1">9087_t:CDS:1</fullName>
    </submittedName>
</protein>
<sequence>MPHTIDHYYLSTQASNIVLEPNLEIENDSSPHIFVLYTQCNEINQTLTTKNINNTEPPLQCNPPTPEPINNLPWTPSNKLLTLLHQFESKILYDHPYIPCCYCSILMFRSATQ</sequence>
<keyword evidence="2" id="KW-1185">Reference proteome</keyword>
<evidence type="ECO:0000313" key="1">
    <source>
        <dbReference type="EMBL" id="CAG8716168.1"/>
    </source>
</evidence>
<name>A0ABN7V3A8_GIGMA</name>